<reference evidence="1 3" key="1">
    <citation type="journal article" date="2018" name="Appl. Microbiol. Biotechnol.">
        <title>Co-cultivation of the strictly anaerobic methanogen Methanosarcina barkeri with aerobic methanotrophs in an oxygen-limited membrane bioreactor.</title>
        <authorList>
            <person name="In 't Zandt M.H."/>
            <person name="van den Bosch T.J.M."/>
            <person name="Rijkers R."/>
            <person name="van Kessel M.A.H.J."/>
            <person name="Jetten M.S.M."/>
            <person name="Welte C.U."/>
        </authorList>
    </citation>
    <scope>NUCLEOTIDE SEQUENCE [LARGE SCALE GENOMIC DNA]</scope>
    <source>
        <strain evidence="1 3">DSM 17706</strain>
    </source>
</reference>
<evidence type="ECO:0000313" key="2">
    <source>
        <dbReference type="EMBL" id="TRL29020.1"/>
    </source>
</evidence>
<dbReference type="EMBL" id="VJMF01000076">
    <property type="protein sequence ID" value="TRL29020.1"/>
    <property type="molecule type" value="Genomic_DNA"/>
</dbReference>
<dbReference type="Proteomes" id="UP000316781">
    <property type="component" value="Unassembled WGS sequence"/>
</dbReference>
<accession>A0A2U1SQB4</accession>
<sequence>MNAFSRNMLLALGVAGFGYFLWSIFVASRYQALCEISYWSATEAQLRACDEMRSSLPRN</sequence>
<proteinExistence type="predicted"/>
<protein>
    <submittedName>
        <fullName evidence="1">Uncharacterized protein</fullName>
    </submittedName>
</protein>
<organism evidence="1 3">
    <name type="scientific">Methylosinus sporium</name>
    <dbReference type="NCBI Taxonomy" id="428"/>
    <lineage>
        <taxon>Bacteria</taxon>
        <taxon>Pseudomonadati</taxon>
        <taxon>Pseudomonadota</taxon>
        <taxon>Alphaproteobacteria</taxon>
        <taxon>Hyphomicrobiales</taxon>
        <taxon>Methylocystaceae</taxon>
        <taxon>Methylosinus</taxon>
    </lineage>
</organism>
<dbReference type="RefSeq" id="WP_108917330.1">
    <property type="nucleotide sequence ID" value="NZ_BGJY01000001.1"/>
</dbReference>
<dbReference type="Proteomes" id="UP000245137">
    <property type="component" value="Unassembled WGS sequence"/>
</dbReference>
<evidence type="ECO:0000313" key="3">
    <source>
        <dbReference type="Proteomes" id="UP000245137"/>
    </source>
</evidence>
<dbReference type="EMBL" id="PUIV01000015">
    <property type="protein sequence ID" value="PWB93807.1"/>
    <property type="molecule type" value="Genomic_DNA"/>
</dbReference>
<dbReference type="AlphaFoldDB" id="A0A2U1SQB4"/>
<dbReference type="OrthoDB" id="8451751at2"/>
<comment type="caution">
    <text evidence="1">The sequence shown here is derived from an EMBL/GenBank/DDBJ whole genome shotgun (WGS) entry which is preliminary data.</text>
</comment>
<evidence type="ECO:0000313" key="1">
    <source>
        <dbReference type="EMBL" id="PWB93807.1"/>
    </source>
</evidence>
<keyword evidence="3" id="KW-1185">Reference proteome</keyword>
<evidence type="ECO:0000313" key="4">
    <source>
        <dbReference type="Proteomes" id="UP000316781"/>
    </source>
</evidence>
<gene>
    <name evidence="1" type="ORF">C5689_11045</name>
    <name evidence="2" type="ORF">FM996_17720</name>
</gene>
<reference evidence="1" key="2">
    <citation type="submission" date="2018-02" db="EMBL/GenBank/DDBJ databases">
        <authorList>
            <person name="Cohen D.B."/>
            <person name="Kent A.D."/>
        </authorList>
    </citation>
    <scope>NUCLEOTIDE SEQUENCE</scope>
    <source>
        <strain evidence="1">DSM 17706</strain>
    </source>
</reference>
<reference evidence="2 4" key="3">
    <citation type="submission" date="2019-07" db="EMBL/GenBank/DDBJ databases">
        <title>Ln-dependent methylotrophs.</title>
        <authorList>
            <person name="Tani A."/>
        </authorList>
    </citation>
    <scope>NUCLEOTIDE SEQUENCE [LARGE SCALE GENOMIC DNA]</scope>
    <source>
        <strain evidence="2 4">SM89A</strain>
    </source>
</reference>
<name>A0A2U1SQB4_METSR</name>